<keyword evidence="2" id="KW-1185">Reference proteome</keyword>
<dbReference type="Proteomes" id="UP000662111">
    <property type="component" value="Unassembled WGS sequence"/>
</dbReference>
<gene>
    <name evidence="1" type="ORF">GCM10011509_20870</name>
</gene>
<dbReference type="InterPro" id="IPR008792">
    <property type="entry name" value="PQQD"/>
</dbReference>
<protein>
    <recommendedName>
        <fullName evidence="3">PqqD family protein</fullName>
    </recommendedName>
</protein>
<organism evidence="1 2">
    <name type="scientific">Ornithinimicrobium pekingense</name>
    <dbReference type="NCBI Taxonomy" id="384677"/>
    <lineage>
        <taxon>Bacteria</taxon>
        <taxon>Bacillati</taxon>
        <taxon>Actinomycetota</taxon>
        <taxon>Actinomycetes</taxon>
        <taxon>Micrococcales</taxon>
        <taxon>Ornithinimicrobiaceae</taxon>
        <taxon>Ornithinimicrobium</taxon>
    </lineage>
</organism>
<comment type="caution">
    <text evidence="1">The sequence shown here is derived from an EMBL/GenBank/DDBJ whole genome shotgun (WGS) entry which is preliminary data.</text>
</comment>
<proteinExistence type="predicted"/>
<evidence type="ECO:0000313" key="2">
    <source>
        <dbReference type="Proteomes" id="UP000662111"/>
    </source>
</evidence>
<name>A0ABQ2F8V8_9MICO</name>
<evidence type="ECO:0008006" key="3">
    <source>
        <dbReference type="Google" id="ProtNLM"/>
    </source>
</evidence>
<dbReference type="InterPro" id="IPR041881">
    <property type="entry name" value="PqqD_sf"/>
</dbReference>
<dbReference type="Gene3D" id="1.10.10.1150">
    <property type="entry name" value="Coenzyme PQQ synthesis protein D (PqqD)"/>
    <property type="match status" value="1"/>
</dbReference>
<accession>A0ABQ2F8V8</accession>
<dbReference type="EMBL" id="BMLB01000004">
    <property type="protein sequence ID" value="GGK72104.1"/>
    <property type="molecule type" value="Genomic_DNA"/>
</dbReference>
<sequence length="88" mass="9137">MVSVRAVVAHDELHRGGESLVLVDGQVHRVSALGTFIREQADGPVTLEELAQVLETAFGPPPEGTALEQTRAAVEVLLAAGLLEAVAG</sequence>
<reference evidence="2" key="1">
    <citation type="journal article" date="2019" name="Int. J. Syst. Evol. Microbiol.">
        <title>The Global Catalogue of Microorganisms (GCM) 10K type strain sequencing project: providing services to taxonomists for standard genome sequencing and annotation.</title>
        <authorList>
            <consortium name="The Broad Institute Genomics Platform"/>
            <consortium name="The Broad Institute Genome Sequencing Center for Infectious Disease"/>
            <person name="Wu L."/>
            <person name="Ma J."/>
        </authorList>
    </citation>
    <scope>NUCLEOTIDE SEQUENCE [LARGE SCALE GENOMIC DNA]</scope>
    <source>
        <strain evidence="2">CGMCC 1.5362</strain>
    </source>
</reference>
<dbReference type="Pfam" id="PF05402">
    <property type="entry name" value="PqqD"/>
    <property type="match status" value="1"/>
</dbReference>
<evidence type="ECO:0000313" key="1">
    <source>
        <dbReference type="EMBL" id="GGK72104.1"/>
    </source>
</evidence>